<gene>
    <name evidence="2" type="ORF">HPBE_LOCUS341</name>
</gene>
<proteinExistence type="predicted"/>
<keyword evidence="3" id="KW-1185">Reference proteome</keyword>
<dbReference type="Proteomes" id="UP000050761">
    <property type="component" value="Unassembled WGS sequence"/>
</dbReference>
<organism evidence="3 4">
    <name type="scientific">Heligmosomoides polygyrus</name>
    <name type="common">Parasitic roundworm</name>
    <dbReference type="NCBI Taxonomy" id="6339"/>
    <lineage>
        <taxon>Eukaryota</taxon>
        <taxon>Metazoa</taxon>
        <taxon>Ecdysozoa</taxon>
        <taxon>Nematoda</taxon>
        <taxon>Chromadorea</taxon>
        <taxon>Rhabditida</taxon>
        <taxon>Rhabditina</taxon>
        <taxon>Rhabditomorpha</taxon>
        <taxon>Strongyloidea</taxon>
        <taxon>Heligmosomidae</taxon>
        <taxon>Heligmosomoides</taxon>
    </lineage>
</organism>
<evidence type="ECO:0000313" key="4">
    <source>
        <dbReference type="WBParaSite" id="HPBE_0000034001-mRNA-1"/>
    </source>
</evidence>
<evidence type="ECO:0000313" key="2">
    <source>
        <dbReference type="EMBL" id="VDO18723.1"/>
    </source>
</evidence>
<dbReference type="OrthoDB" id="410104at2759"/>
<name>A0A183F2I0_HELPZ</name>
<protein>
    <submittedName>
        <fullName evidence="2 4">Uncharacterized protein</fullName>
    </submittedName>
</protein>
<dbReference type="WBParaSite" id="HPBE_0000034001-mRNA-1">
    <property type="protein sequence ID" value="HPBE_0000034001-mRNA-1"/>
    <property type="gene ID" value="HPBE_0000034001"/>
</dbReference>
<accession>A0A183F2I0</accession>
<feature type="region of interest" description="Disordered" evidence="1">
    <location>
        <begin position="1"/>
        <end position="27"/>
    </location>
</feature>
<evidence type="ECO:0000256" key="1">
    <source>
        <dbReference type="SAM" id="MobiDB-lite"/>
    </source>
</evidence>
<evidence type="ECO:0000313" key="3">
    <source>
        <dbReference type="Proteomes" id="UP000050761"/>
    </source>
</evidence>
<accession>A0A3P7UDC2</accession>
<reference evidence="2 3" key="1">
    <citation type="submission" date="2018-11" db="EMBL/GenBank/DDBJ databases">
        <authorList>
            <consortium name="Pathogen Informatics"/>
        </authorList>
    </citation>
    <scope>NUCLEOTIDE SEQUENCE [LARGE SCALE GENOMIC DNA]</scope>
</reference>
<dbReference type="AlphaFoldDB" id="A0A183F2I0"/>
<dbReference type="EMBL" id="UZAH01000219">
    <property type="protein sequence ID" value="VDO18723.1"/>
    <property type="molecule type" value="Genomic_DNA"/>
</dbReference>
<sequence>MIGSRRLPEELHNGTHENEQGERLFESLPPNDGPGNLWCQFHNEIDHIIFNRKYCLTDVSVVPKFYKTTRSTTSSSTASIA</sequence>
<feature type="compositionally biased region" description="Basic and acidic residues" evidence="1">
    <location>
        <begin position="1"/>
        <end position="25"/>
    </location>
</feature>
<reference evidence="4" key="2">
    <citation type="submission" date="2019-09" db="UniProtKB">
        <authorList>
            <consortium name="WormBaseParasite"/>
        </authorList>
    </citation>
    <scope>IDENTIFICATION</scope>
</reference>